<dbReference type="GO" id="GO:0000287">
    <property type="term" value="F:magnesium ion binding"/>
    <property type="evidence" value="ECO:0007669"/>
    <property type="project" value="UniProtKB-UniRule"/>
</dbReference>
<evidence type="ECO:0000256" key="7">
    <source>
        <dbReference type="ARBA" id="ARBA00022777"/>
    </source>
</evidence>
<dbReference type="Pfam" id="PF02110">
    <property type="entry name" value="HK"/>
    <property type="match status" value="1"/>
</dbReference>
<dbReference type="InterPro" id="IPR000417">
    <property type="entry name" value="Hyethyz_kinase"/>
</dbReference>
<dbReference type="InterPro" id="IPR029056">
    <property type="entry name" value="Ribokinase-like"/>
</dbReference>
<protein>
    <recommendedName>
        <fullName evidence="11">Hydroxyethylthiazole kinase</fullName>
        <ecNumber evidence="11">2.7.1.50</ecNumber>
    </recommendedName>
    <alternativeName>
        <fullName evidence="11">4-methyl-5-beta-hydroxyethylthiazole kinase</fullName>
        <shortName evidence="11">TH kinase</shortName>
        <shortName evidence="11">Thz kinase</shortName>
    </alternativeName>
</protein>
<keyword evidence="5 11" id="KW-0479">Metal-binding</keyword>
<dbReference type="UniPathway" id="UPA00060">
    <property type="reaction ID" value="UER00139"/>
</dbReference>
<feature type="binding site" evidence="11">
    <location>
        <position position="191"/>
    </location>
    <ligand>
        <name>substrate</name>
    </ligand>
</feature>
<evidence type="ECO:0000256" key="6">
    <source>
        <dbReference type="ARBA" id="ARBA00022741"/>
    </source>
</evidence>
<keyword evidence="4 11" id="KW-0808">Transferase</keyword>
<evidence type="ECO:0000256" key="11">
    <source>
        <dbReference type="HAMAP-Rule" id="MF_00228"/>
    </source>
</evidence>
<evidence type="ECO:0000256" key="1">
    <source>
        <dbReference type="ARBA" id="ARBA00001771"/>
    </source>
</evidence>
<dbReference type="SUPFAM" id="SSF53613">
    <property type="entry name" value="Ribokinase-like"/>
    <property type="match status" value="1"/>
</dbReference>
<evidence type="ECO:0000256" key="10">
    <source>
        <dbReference type="ARBA" id="ARBA00022977"/>
    </source>
</evidence>
<dbReference type="HAMAP" id="MF_00228">
    <property type="entry name" value="Thz_kinase"/>
    <property type="match status" value="1"/>
</dbReference>
<comment type="pathway">
    <text evidence="3 11">Cofactor biosynthesis; thiamine diphosphate biosynthesis; 4-methyl-5-(2-phosphoethyl)-thiazole from 5-(2-hydroxyethyl)-4-methylthiazole: step 1/1.</text>
</comment>
<keyword evidence="6 11" id="KW-0547">Nucleotide-binding</keyword>
<dbReference type="EC" id="2.7.1.50" evidence="11"/>
<keyword evidence="9 11" id="KW-0460">Magnesium</keyword>
<dbReference type="RefSeq" id="WP_091835981.1">
    <property type="nucleotide sequence ID" value="NZ_FPAA01000004.1"/>
</dbReference>
<evidence type="ECO:0000313" key="12">
    <source>
        <dbReference type="EMBL" id="SFS60684.1"/>
    </source>
</evidence>
<feature type="binding site" evidence="11">
    <location>
        <position position="118"/>
    </location>
    <ligand>
        <name>ATP</name>
        <dbReference type="ChEBI" id="CHEBI:30616"/>
    </ligand>
</feature>
<evidence type="ECO:0000256" key="9">
    <source>
        <dbReference type="ARBA" id="ARBA00022842"/>
    </source>
</evidence>
<gene>
    <name evidence="11" type="primary">thiM</name>
    <name evidence="12" type="ORF">SAMN05444972_104223</name>
</gene>
<keyword evidence="8 11" id="KW-0067">ATP-binding</keyword>
<comment type="cofactor">
    <cofactor evidence="2 11">
        <name>Mg(2+)</name>
        <dbReference type="ChEBI" id="CHEBI:18420"/>
    </cofactor>
</comment>
<feature type="binding site" evidence="11">
    <location>
        <position position="42"/>
    </location>
    <ligand>
        <name>substrate</name>
    </ligand>
</feature>
<evidence type="ECO:0000313" key="13">
    <source>
        <dbReference type="Proteomes" id="UP000198660"/>
    </source>
</evidence>
<reference evidence="13" key="1">
    <citation type="submission" date="2016-10" db="EMBL/GenBank/DDBJ databases">
        <authorList>
            <person name="Varghese N."/>
            <person name="Submissions S."/>
        </authorList>
    </citation>
    <scope>NUCLEOTIDE SEQUENCE [LARGE SCALE GENOMIC DNA]</scope>
    <source>
        <strain evidence="13">DSM 45789</strain>
    </source>
</reference>
<sequence length="269" mass="28883">MINWEQWNGIRQANPIIYHITNQVTIQDCANITLACGASPVMSSDPQEAKEMTALSQALVLNIGTPNSSQQEAMLIAGQTANEKGIPIILDPVGAGATSYRFQLLETLMSHLRFSVIRGNRSEIATLCGYRGGRGVDAEGDELDAFIPSFRELAHQTQATISVSGSTDYITNGEQEAYVGNGTPFLPQVTGTGCMATSLTASCLASGINPFESAIMALVTTGVAGEKAASSLSSTEGIGTFRIRFFDEIFHMNPQTLSQWRKMRISNHA</sequence>
<dbReference type="GO" id="GO:0005524">
    <property type="term" value="F:ATP binding"/>
    <property type="evidence" value="ECO:0007669"/>
    <property type="project" value="UniProtKB-UniRule"/>
</dbReference>
<dbReference type="PRINTS" id="PR01099">
    <property type="entry name" value="HYETHTZKNASE"/>
</dbReference>
<dbReference type="EMBL" id="FPAA01000004">
    <property type="protein sequence ID" value="SFS60684.1"/>
    <property type="molecule type" value="Genomic_DNA"/>
</dbReference>
<dbReference type="GO" id="GO:0009229">
    <property type="term" value="P:thiamine diphosphate biosynthetic process"/>
    <property type="evidence" value="ECO:0007669"/>
    <property type="project" value="UniProtKB-UniRule"/>
</dbReference>
<name>A0A1I6R7L1_9BACL</name>
<keyword evidence="7 11" id="KW-0418">Kinase</keyword>
<evidence type="ECO:0000256" key="8">
    <source>
        <dbReference type="ARBA" id="ARBA00022840"/>
    </source>
</evidence>
<evidence type="ECO:0000256" key="2">
    <source>
        <dbReference type="ARBA" id="ARBA00001946"/>
    </source>
</evidence>
<evidence type="ECO:0000256" key="4">
    <source>
        <dbReference type="ARBA" id="ARBA00022679"/>
    </source>
</evidence>
<evidence type="ECO:0000256" key="5">
    <source>
        <dbReference type="ARBA" id="ARBA00022723"/>
    </source>
</evidence>
<dbReference type="Proteomes" id="UP000198660">
    <property type="component" value="Unassembled WGS sequence"/>
</dbReference>
<dbReference type="GO" id="GO:0009228">
    <property type="term" value="P:thiamine biosynthetic process"/>
    <property type="evidence" value="ECO:0007669"/>
    <property type="project" value="UniProtKB-KW"/>
</dbReference>
<dbReference type="CDD" id="cd01170">
    <property type="entry name" value="THZ_kinase"/>
    <property type="match status" value="1"/>
</dbReference>
<proteinExistence type="inferred from homology"/>
<keyword evidence="13" id="KW-1185">Reference proteome</keyword>
<dbReference type="NCBIfam" id="NF006830">
    <property type="entry name" value="PRK09355.1"/>
    <property type="match status" value="1"/>
</dbReference>
<comment type="function">
    <text evidence="11">Catalyzes the phosphorylation of the hydroxyl group of 4-methyl-5-beta-hydroxyethylthiazole (THZ).</text>
</comment>
<dbReference type="AlphaFoldDB" id="A0A1I6R7L1"/>
<feature type="binding site" evidence="11">
    <location>
        <position position="164"/>
    </location>
    <ligand>
        <name>ATP</name>
        <dbReference type="ChEBI" id="CHEBI:30616"/>
    </ligand>
</feature>
<accession>A0A1I6R7L1</accession>
<organism evidence="12 13">
    <name type="scientific">Marininema halotolerans</name>
    <dbReference type="NCBI Taxonomy" id="1155944"/>
    <lineage>
        <taxon>Bacteria</taxon>
        <taxon>Bacillati</taxon>
        <taxon>Bacillota</taxon>
        <taxon>Bacilli</taxon>
        <taxon>Bacillales</taxon>
        <taxon>Thermoactinomycetaceae</taxon>
        <taxon>Marininema</taxon>
    </lineage>
</organism>
<dbReference type="GO" id="GO:0004417">
    <property type="term" value="F:hydroxyethylthiazole kinase activity"/>
    <property type="evidence" value="ECO:0007669"/>
    <property type="project" value="UniProtKB-UniRule"/>
</dbReference>
<dbReference type="OrthoDB" id="9778146at2"/>
<dbReference type="PIRSF" id="PIRSF000513">
    <property type="entry name" value="Thz_kinase"/>
    <property type="match status" value="1"/>
</dbReference>
<dbReference type="Gene3D" id="3.40.1190.20">
    <property type="match status" value="1"/>
</dbReference>
<comment type="catalytic activity">
    <reaction evidence="1 11">
        <text>5-(2-hydroxyethyl)-4-methylthiazole + ATP = 4-methyl-5-(2-phosphooxyethyl)-thiazole + ADP + H(+)</text>
        <dbReference type="Rhea" id="RHEA:24212"/>
        <dbReference type="ChEBI" id="CHEBI:15378"/>
        <dbReference type="ChEBI" id="CHEBI:17957"/>
        <dbReference type="ChEBI" id="CHEBI:30616"/>
        <dbReference type="ChEBI" id="CHEBI:58296"/>
        <dbReference type="ChEBI" id="CHEBI:456216"/>
        <dbReference type="EC" id="2.7.1.50"/>
    </reaction>
</comment>
<comment type="similarity">
    <text evidence="11">Belongs to the Thz kinase family.</text>
</comment>
<evidence type="ECO:0000256" key="3">
    <source>
        <dbReference type="ARBA" id="ARBA00004868"/>
    </source>
</evidence>
<keyword evidence="10 11" id="KW-0784">Thiamine biosynthesis</keyword>